<sequence>MLSFPVGGQLRDFRVPGCSAPPARFPTHPSCSGSWSGQGALPASTSAAAHEAPYHWLGPPRVISVTAAAAVGDSRTLGRGGGGGGSGRHLRSSGLPAAAVPRSSRRAARRRRALVRFSSGSAVLGREVGLAGARAEGRCPGSAAGEERAIRSPAPTPGPAPLSPRPPPPVSSQPRDLLSLRSLQSGSPSLGSSQSRVPLPRVPFSHGSPGPGSWFPSVHVPPSRPHRQPRVPSAPGHPSGSLPAALRGGLRSGPDPAFAAGRPLTGACPRAGGLVGPGPGPDVSVGVAPRGGYSPAPGLGVCAGARCGRPWLWTLFSFAAGA</sequence>
<proteinExistence type="predicted"/>
<name>A0ACB0E085_RANTA</name>
<evidence type="ECO:0000313" key="1">
    <source>
        <dbReference type="EMBL" id="CAI9693911.1"/>
    </source>
</evidence>
<dbReference type="Proteomes" id="UP001162501">
    <property type="component" value="Chromosome 13"/>
</dbReference>
<organism evidence="1 2">
    <name type="scientific">Rangifer tarandus platyrhynchus</name>
    <name type="common">Svalbard reindeer</name>
    <dbReference type="NCBI Taxonomy" id="3082113"/>
    <lineage>
        <taxon>Eukaryota</taxon>
        <taxon>Metazoa</taxon>
        <taxon>Chordata</taxon>
        <taxon>Craniata</taxon>
        <taxon>Vertebrata</taxon>
        <taxon>Euteleostomi</taxon>
        <taxon>Mammalia</taxon>
        <taxon>Eutheria</taxon>
        <taxon>Laurasiatheria</taxon>
        <taxon>Artiodactyla</taxon>
        <taxon>Ruminantia</taxon>
        <taxon>Pecora</taxon>
        <taxon>Cervidae</taxon>
        <taxon>Odocoileinae</taxon>
        <taxon>Rangifer</taxon>
    </lineage>
</organism>
<evidence type="ECO:0000313" key="2">
    <source>
        <dbReference type="Proteomes" id="UP001162501"/>
    </source>
</evidence>
<accession>A0ACB0E085</accession>
<protein>
    <submittedName>
        <fullName evidence="1">Uncharacterized protein</fullName>
    </submittedName>
</protein>
<gene>
    <name evidence="1" type="ORF">MRATA1EN3_LOCUS5124</name>
</gene>
<reference evidence="1" key="1">
    <citation type="submission" date="2023-05" db="EMBL/GenBank/DDBJ databases">
        <authorList>
            <consortium name="ELIXIR-Norway"/>
        </authorList>
    </citation>
    <scope>NUCLEOTIDE SEQUENCE</scope>
</reference>
<dbReference type="EMBL" id="OX596097">
    <property type="protein sequence ID" value="CAI9693911.1"/>
    <property type="molecule type" value="Genomic_DNA"/>
</dbReference>